<dbReference type="InterPro" id="IPR028427">
    <property type="entry name" value="Met_Sox_Rdtase_MsrB"/>
</dbReference>
<dbReference type="PANTHER" id="PTHR10173">
    <property type="entry name" value="METHIONINE SULFOXIDE REDUCTASE"/>
    <property type="match status" value="1"/>
</dbReference>
<dbReference type="GO" id="GO:0033743">
    <property type="term" value="F:peptide-methionine (R)-S-oxide reductase activity"/>
    <property type="evidence" value="ECO:0007669"/>
    <property type="project" value="UniProtKB-EC"/>
</dbReference>
<dbReference type="GO" id="GO:0005737">
    <property type="term" value="C:cytoplasm"/>
    <property type="evidence" value="ECO:0007669"/>
    <property type="project" value="TreeGrafter"/>
</dbReference>
<feature type="chain" id="PRO_5041963263" description="peptide-methionine (R)-S-oxide reductase" evidence="5">
    <location>
        <begin position="27"/>
        <end position="198"/>
    </location>
</feature>
<accession>A0AAD3CEG4</accession>
<evidence type="ECO:0000313" key="7">
    <source>
        <dbReference type="EMBL" id="GFH44622.1"/>
    </source>
</evidence>
<reference evidence="7 8" key="1">
    <citation type="journal article" date="2021" name="Sci. Rep.">
        <title>The genome of the diatom Chaetoceros tenuissimus carries an ancient integrated fragment of an extant virus.</title>
        <authorList>
            <person name="Hongo Y."/>
            <person name="Kimura K."/>
            <person name="Takaki Y."/>
            <person name="Yoshida Y."/>
            <person name="Baba S."/>
            <person name="Kobayashi G."/>
            <person name="Nagasaki K."/>
            <person name="Hano T."/>
            <person name="Tomaru Y."/>
        </authorList>
    </citation>
    <scope>NUCLEOTIDE SEQUENCE [LARGE SCALE GENOMIC DNA]</scope>
    <source>
        <strain evidence="7 8">NIES-3715</strain>
    </source>
</reference>
<comment type="similarity">
    <text evidence="1">Belongs to the MsrB Met sulfoxide reductase family.</text>
</comment>
<evidence type="ECO:0000256" key="4">
    <source>
        <dbReference type="ARBA" id="ARBA00048488"/>
    </source>
</evidence>
<evidence type="ECO:0000256" key="5">
    <source>
        <dbReference type="SAM" id="SignalP"/>
    </source>
</evidence>
<dbReference type="Proteomes" id="UP001054902">
    <property type="component" value="Unassembled WGS sequence"/>
</dbReference>
<gene>
    <name evidence="7" type="ORF">CTEN210_01096</name>
</gene>
<evidence type="ECO:0000256" key="3">
    <source>
        <dbReference type="ARBA" id="ARBA00023002"/>
    </source>
</evidence>
<dbReference type="AlphaFoldDB" id="A0AAD3CEG4"/>
<dbReference type="EC" id="1.8.4.12" evidence="2"/>
<feature type="domain" description="MsrB" evidence="6">
    <location>
        <begin position="49"/>
        <end position="196"/>
    </location>
</feature>
<dbReference type="InterPro" id="IPR002579">
    <property type="entry name" value="Met_Sox_Rdtase_MsrB_dom"/>
</dbReference>
<dbReference type="InterPro" id="IPR011057">
    <property type="entry name" value="Mss4-like_sf"/>
</dbReference>
<protein>
    <recommendedName>
        <fullName evidence="2">peptide-methionine (R)-S-oxide reductase</fullName>
        <ecNumber evidence="2">1.8.4.12</ecNumber>
    </recommendedName>
</protein>
<keyword evidence="8" id="KW-1185">Reference proteome</keyword>
<dbReference type="EMBL" id="BLLK01000020">
    <property type="protein sequence ID" value="GFH44622.1"/>
    <property type="molecule type" value="Genomic_DNA"/>
</dbReference>
<dbReference type="Pfam" id="PF01641">
    <property type="entry name" value="SelR"/>
    <property type="match status" value="1"/>
</dbReference>
<name>A0AAD3CEG4_9STRA</name>
<dbReference type="GO" id="GO:0006979">
    <property type="term" value="P:response to oxidative stress"/>
    <property type="evidence" value="ECO:0007669"/>
    <property type="project" value="InterPro"/>
</dbReference>
<evidence type="ECO:0000259" key="6">
    <source>
        <dbReference type="PROSITE" id="PS51790"/>
    </source>
</evidence>
<comment type="catalytic activity">
    <reaction evidence="4">
        <text>L-methionyl-[protein] + [thioredoxin]-disulfide + H2O = L-methionyl-(R)-S-oxide-[protein] + [thioredoxin]-dithiol</text>
        <dbReference type="Rhea" id="RHEA:24164"/>
        <dbReference type="Rhea" id="RHEA-COMP:10698"/>
        <dbReference type="Rhea" id="RHEA-COMP:10700"/>
        <dbReference type="Rhea" id="RHEA-COMP:12313"/>
        <dbReference type="Rhea" id="RHEA-COMP:12314"/>
        <dbReference type="ChEBI" id="CHEBI:15377"/>
        <dbReference type="ChEBI" id="CHEBI:16044"/>
        <dbReference type="ChEBI" id="CHEBI:29950"/>
        <dbReference type="ChEBI" id="CHEBI:45764"/>
        <dbReference type="ChEBI" id="CHEBI:50058"/>
        <dbReference type="EC" id="1.8.4.12"/>
    </reaction>
</comment>
<feature type="signal peptide" evidence="5">
    <location>
        <begin position="1"/>
        <end position="26"/>
    </location>
</feature>
<comment type="caution">
    <text evidence="7">The sequence shown here is derived from an EMBL/GenBank/DDBJ whole genome shotgun (WGS) entry which is preliminary data.</text>
</comment>
<evidence type="ECO:0000313" key="8">
    <source>
        <dbReference type="Proteomes" id="UP001054902"/>
    </source>
</evidence>
<proteinExistence type="inferred from homology"/>
<keyword evidence="5" id="KW-0732">Signal</keyword>
<dbReference type="SUPFAM" id="SSF51316">
    <property type="entry name" value="Mss4-like"/>
    <property type="match status" value="1"/>
</dbReference>
<dbReference type="GO" id="GO:0030091">
    <property type="term" value="P:protein repair"/>
    <property type="evidence" value="ECO:0007669"/>
    <property type="project" value="InterPro"/>
</dbReference>
<evidence type="ECO:0000256" key="2">
    <source>
        <dbReference type="ARBA" id="ARBA00012499"/>
    </source>
</evidence>
<dbReference type="PROSITE" id="PS51790">
    <property type="entry name" value="MSRB"/>
    <property type="match status" value="1"/>
</dbReference>
<dbReference type="PANTHER" id="PTHR10173:SF52">
    <property type="entry name" value="METHIONINE-R-SULFOXIDE REDUCTASE B1"/>
    <property type="match status" value="1"/>
</dbReference>
<dbReference type="PROSITE" id="PS51257">
    <property type="entry name" value="PROKAR_LIPOPROTEIN"/>
    <property type="match status" value="1"/>
</dbReference>
<organism evidence="7 8">
    <name type="scientific">Chaetoceros tenuissimus</name>
    <dbReference type="NCBI Taxonomy" id="426638"/>
    <lineage>
        <taxon>Eukaryota</taxon>
        <taxon>Sar</taxon>
        <taxon>Stramenopiles</taxon>
        <taxon>Ochrophyta</taxon>
        <taxon>Bacillariophyta</taxon>
        <taxon>Coscinodiscophyceae</taxon>
        <taxon>Chaetocerotophycidae</taxon>
        <taxon>Chaetocerotales</taxon>
        <taxon>Chaetocerotaceae</taxon>
        <taxon>Chaetoceros</taxon>
    </lineage>
</organism>
<sequence length="198" mass="22347">MNYKKSNRHAVVMASLLLMGLSCTSAFSLLPKNKISSTTLYASNDTDNEESSSQIGTYNPFRLAVLKLGLTELRYTSPLNYEKREGIYKCANCNSELFSHEGKYDSGSGWPSFYKTFAEEKVAYKREWDGRIECACKNCGGHLGHAFPDGPKLMDIDAEILERLPSDDLKTFDLNNQYSRLPRYCINGAALKFYAKDE</sequence>
<dbReference type="Gene3D" id="2.170.150.20">
    <property type="entry name" value="Peptide methionine sulfoxide reductase"/>
    <property type="match status" value="1"/>
</dbReference>
<evidence type="ECO:0000256" key="1">
    <source>
        <dbReference type="ARBA" id="ARBA00007174"/>
    </source>
</evidence>
<keyword evidence="3" id="KW-0560">Oxidoreductase</keyword>